<evidence type="ECO:0000256" key="5">
    <source>
        <dbReference type="ARBA" id="ARBA00022692"/>
    </source>
</evidence>
<evidence type="ECO:0000256" key="8">
    <source>
        <dbReference type="ARBA" id="ARBA00023114"/>
    </source>
</evidence>
<dbReference type="PANTHER" id="PTHR34501:SF9">
    <property type="entry name" value="MAJOR OUTER MEMBRANE PROTEIN P.IA"/>
    <property type="match status" value="1"/>
</dbReference>
<dbReference type="InterPro" id="IPR001702">
    <property type="entry name" value="Porin_Gram-ve"/>
</dbReference>
<dbReference type="AlphaFoldDB" id="A0A848IP08"/>
<keyword evidence="10" id="KW-0998">Cell outer membrane</keyword>
<keyword evidence="5" id="KW-0812">Transmembrane</keyword>
<gene>
    <name evidence="12" type="ORF">HHL24_40345</name>
</gene>
<dbReference type="InterPro" id="IPR050298">
    <property type="entry name" value="Gram-neg_bact_OMP"/>
</dbReference>
<comment type="subcellular location">
    <subcellularLocation>
        <location evidence="1">Cell outer membrane</location>
        <topology evidence="1">Multi-pass membrane protein</topology>
    </subcellularLocation>
</comment>
<dbReference type="Pfam" id="PF13609">
    <property type="entry name" value="Porin_4"/>
    <property type="match status" value="1"/>
</dbReference>
<keyword evidence="7" id="KW-0406">Ion transport</keyword>
<dbReference type="SUPFAM" id="SSF56935">
    <property type="entry name" value="Porins"/>
    <property type="match status" value="1"/>
</dbReference>
<feature type="domain" description="Porin" evidence="11">
    <location>
        <begin position="5"/>
        <end position="310"/>
    </location>
</feature>
<evidence type="ECO:0000256" key="2">
    <source>
        <dbReference type="ARBA" id="ARBA00011233"/>
    </source>
</evidence>
<dbReference type="EMBL" id="JABBGJ010000070">
    <property type="protein sequence ID" value="NMM04098.1"/>
    <property type="molecule type" value="Genomic_DNA"/>
</dbReference>
<proteinExistence type="predicted"/>
<keyword evidence="9" id="KW-0472">Membrane</keyword>
<evidence type="ECO:0000313" key="13">
    <source>
        <dbReference type="Proteomes" id="UP000544134"/>
    </source>
</evidence>
<keyword evidence="4" id="KW-1134">Transmembrane beta strand</keyword>
<dbReference type="InterPro" id="IPR023614">
    <property type="entry name" value="Porin_dom_sf"/>
</dbReference>
<dbReference type="GO" id="GO:0046930">
    <property type="term" value="C:pore complex"/>
    <property type="evidence" value="ECO:0007669"/>
    <property type="project" value="UniProtKB-KW"/>
</dbReference>
<evidence type="ECO:0000313" key="12">
    <source>
        <dbReference type="EMBL" id="NMM04098.1"/>
    </source>
</evidence>
<evidence type="ECO:0000256" key="7">
    <source>
        <dbReference type="ARBA" id="ARBA00023065"/>
    </source>
</evidence>
<name>A0A848IP08_9BURK</name>
<organism evidence="12 13">
    <name type="scientific">Paraburkholderia polaris</name>
    <dbReference type="NCBI Taxonomy" id="2728848"/>
    <lineage>
        <taxon>Bacteria</taxon>
        <taxon>Pseudomonadati</taxon>
        <taxon>Pseudomonadota</taxon>
        <taxon>Betaproteobacteria</taxon>
        <taxon>Burkholderiales</taxon>
        <taxon>Burkholderiaceae</taxon>
        <taxon>Paraburkholderia</taxon>
    </lineage>
</organism>
<sequence>MMSLGLARAQSSVTLYGIVDAGLQYASQTPNTKGQNAGATYAFTTSGNGPSLFGLIGKEDLGGGYRATFNLESGISLANGGFASSNGNLWGRQAWVGLEGNFGKFRLGEQNSPFFLTLIDSDPRHFSTFGSGIVIYGDNAGFTGSVNSNAITYSSPKLWGFEGSAMFAPGGVAGNFQAGKQWSGSLKYDNGTLLVNAAIYDGNAGGTVTPIPTSTAFLGRTLGMAYRLGTVTAKLSFVSYKVAGGFNNNIYGGGLDWYVLPTVDINGGVWVTSDRSDTTNHSVMGAVGVNYLLSKRTSLYAQFGAVNNHGAMNTGLSLTTHSILNEVPGTTYGANVGIRQTF</sequence>
<keyword evidence="6" id="KW-0732">Signal</keyword>
<evidence type="ECO:0000256" key="6">
    <source>
        <dbReference type="ARBA" id="ARBA00022729"/>
    </source>
</evidence>
<dbReference type="Proteomes" id="UP000544134">
    <property type="component" value="Unassembled WGS sequence"/>
</dbReference>
<accession>A0A848IP08</accession>
<evidence type="ECO:0000256" key="10">
    <source>
        <dbReference type="ARBA" id="ARBA00023237"/>
    </source>
</evidence>
<comment type="subunit">
    <text evidence="2">Homotrimer.</text>
</comment>
<dbReference type="PRINTS" id="PR00182">
    <property type="entry name" value="ECOLNEIPORIN"/>
</dbReference>
<dbReference type="PANTHER" id="PTHR34501">
    <property type="entry name" value="PROTEIN YDDL-RELATED"/>
    <property type="match status" value="1"/>
</dbReference>
<evidence type="ECO:0000256" key="1">
    <source>
        <dbReference type="ARBA" id="ARBA00004571"/>
    </source>
</evidence>
<evidence type="ECO:0000256" key="4">
    <source>
        <dbReference type="ARBA" id="ARBA00022452"/>
    </source>
</evidence>
<evidence type="ECO:0000256" key="9">
    <source>
        <dbReference type="ARBA" id="ARBA00023136"/>
    </source>
</evidence>
<dbReference type="PRINTS" id="PR00184">
    <property type="entry name" value="NEISSPPORIN"/>
</dbReference>
<evidence type="ECO:0000256" key="3">
    <source>
        <dbReference type="ARBA" id="ARBA00022448"/>
    </source>
</evidence>
<dbReference type="CDD" id="cd00342">
    <property type="entry name" value="gram_neg_porins"/>
    <property type="match status" value="1"/>
</dbReference>
<comment type="caution">
    <text evidence="12">The sequence shown here is derived from an EMBL/GenBank/DDBJ whole genome shotgun (WGS) entry which is preliminary data.</text>
</comment>
<evidence type="ECO:0000259" key="11">
    <source>
        <dbReference type="Pfam" id="PF13609"/>
    </source>
</evidence>
<dbReference type="GO" id="GO:0015288">
    <property type="term" value="F:porin activity"/>
    <property type="evidence" value="ECO:0007669"/>
    <property type="project" value="UniProtKB-KW"/>
</dbReference>
<keyword evidence="8" id="KW-0626">Porin</keyword>
<dbReference type="GO" id="GO:0009279">
    <property type="term" value="C:cell outer membrane"/>
    <property type="evidence" value="ECO:0007669"/>
    <property type="project" value="UniProtKB-SubCell"/>
</dbReference>
<keyword evidence="3" id="KW-0813">Transport</keyword>
<dbReference type="InterPro" id="IPR033900">
    <property type="entry name" value="Gram_neg_porin_domain"/>
</dbReference>
<dbReference type="InterPro" id="IPR002299">
    <property type="entry name" value="Porin_Neis"/>
</dbReference>
<dbReference type="Gene3D" id="2.40.160.10">
    <property type="entry name" value="Porin"/>
    <property type="match status" value="1"/>
</dbReference>
<protein>
    <submittedName>
        <fullName evidence="12">Porin</fullName>
    </submittedName>
</protein>
<keyword evidence="13" id="KW-1185">Reference proteome</keyword>
<dbReference type="GO" id="GO:0034220">
    <property type="term" value="P:monoatomic ion transmembrane transport"/>
    <property type="evidence" value="ECO:0007669"/>
    <property type="project" value="InterPro"/>
</dbReference>
<reference evidence="12 13" key="1">
    <citation type="submission" date="2020-04" db="EMBL/GenBank/DDBJ databases">
        <title>Paraburkholderia sp. RP-4-7 isolated from soil.</title>
        <authorList>
            <person name="Dahal R.H."/>
        </authorList>
    </citation>
    <scope>NUCLEOTIDE SEQUENCE [LARGE SCALE GENOMIC DNA]</scope>
    <source>
        <strain evidence="12 13">RP-4-7</strain>
    </source>
</reference>